<dbReference type="CDD" id="cd22160">
    <property type="entry name" value="F-box_AtFBL13-like"/>
    <property type="match status" value="2"/>
</dbReference>
<dbReference type="SUPFAM" id="SSF81383">
    <property type="entry name" value="F-box domain"/>
    <property type="match status" value="2"/>
</dbReference>
<dbReference type="PROSITE" id="PS50181">
    <property type="entry name" value="FBOX"/>
    <property type="match status" value="2"/>
</dbReference>
<comment type="caution">
    <text evidence="2">The sequence shown here is derived from an EMBL/GenBank/DDBJ whole genome shotgun (WGS) entry which is preliminary data.</text>
</comment>
<dbReference type="InterPro" id="IPR055411">
    <property type="entry name" value="LRR_FXL15/At3g58940/PEG3-like"/>
</dbReference>
<feature type="domain" description="F-box" evidence="1">
    <location>
        <begin position="415"/>
        <end position="463"/>
    </location>
</feature>
<dbReference type="PANTHER" id="PTHR31900:SF27">
    <property type="entry name" value="FBD DOMAIN-CONTAINING PROTEIN"/>
    <property type="match status" value="1"/>
</dbReference>
<proteinExistence type="predicted"/>
<name>A0A7J9N3D0_GOSSC</name>
<dbReference type="Proteomes" id="UP000593576">
    <property type="component" value="Unassembled WGS sequence"/>
</dbReference>
<dbReference type="AlphaFoldDB" id="A0A7J9N3D0"/>
<protein>
    <recommendedName>
        <fullName evidence="1">F-box domain-containing protein</fullName>
    </recommendedName>
</protein>
<organism evidence="2 3">
    <name type="scientific">Gossypium schwendimanii</name>
    <name type="common">Cotton</name>
    <dbReference type="NCBI Taxonomy" id="34291"/>
    <lineage>
        <taxon>Eukaryota</taxon>
        <taxon>Viridiplantae</taxon>
        <taxon>Streptophyta</taxon>
        <taxon>Embryophyta</taxon>
        <taxon>Tracheophyta</taxon>
        <taxon>Spermatophyta</taxon>
        <taxon>Magnoliopsida</taxon>
        <taxon>eudicotyledons</taxon>
        <taxon>Gunneridae</taxon>
        <taxon>Pentapetalae</taxon>
        <taxon>rosids</taxon>
        <taxon>malvids</taxon>
        <taxon>Malvales</taxon>
        <taxon>Malvaceae</taxon>
        <taxon>Malvoideae</taxon>
        <taxon>Gossypium</taxon>
    </lineage>
</organism>
<feature type="domain" description="F-box" evidence="1">
    <location>
        <begin position="6"/>
        <end position="54"/>
    </location>
</feature>
<dbReference type="Pfam" id="PF00646">
    <property type="entry name" value="F-box"/>
    <property type="match status" value="2"/>
</dbReference>
<dbReference type="InterPro" id="IPR001810">
    <property type="entry name" value="F-box_dom"/>
</dbReference>
<dbReference type="InterPro" id="IPR050232">
    <property type="entry name" value="FBL13/AtMIF1-like"/>
</dbReference>
<evidence type="ECO:0000259" key="1">
    <source>
        <dbReference type="PROSITE" id="PS50181"/>
    </source>
</evidence>
<dbReference type="Pfam" id="PF08387">
    <property type="entry name" value="FBD"/>
    <property type="match status" value="2"/>
</dbReference>
<dbReference type="Gene3D" id="1.20.1280.50">
    <property type="match status" value="2"/>
</dbReference>
<gene>
    <name evidence="2" type="ORF">Goshw_028004</name>
</gene>
<dbReference type="OrthoDB" id="993797at2759"/>
<dbReference type="InterPro" id="IPR053781">
    <property type="entry name" value="F-box_AtFBL13-like"/>
</dbReference>
<reference evidence="2 3" key="1">
    <citation type="journal article" date="2019" name="Genome Biol. Evol.">
        <title>Insights into the evolution of the New World diploid cottons (Gossypium, subgenus Houzingenia) based on genome sequencing.</title>
        <authorList>
            <person name="Grover C.E."/>
            <person name="Arick M.A. 2nd"/>
            <person name="Thrash A."/>
            <person name="Conover J.L."/>
            <person name="Sanders W.S."/>
            <person name="Peterson D.G."/>
            <person name="Frelichowski J.E."/>
            <person name="Scheffler J.A."/>
            <person name="Scheffler B.E."/>
            <person name="Wendel J.F."/>
        </authorList>
    </citation>
    <scope>NUCLEOTIDE SEQUENCE [LARGE SCALE GENOMIC DNA]</scope>
    <source>
        <strain evidence="2">1</strain>
        <tissue evidence="2">Leaf</tissue>
    </source>
</reference>
<dbReference type="SUPFAM" id="SSF52058">
    <property type="entry name" value="L domain-like"/>
    <property type="match status" value="2"/>
</dbReference>
<dbReference type="SMART" id="SM00579">
    <property type="entry name" value="FBD"/>
    <property type="match status" value="2"/>
</dbReference>
<accession>A0A7J9N3D0</accession>
<dbReference type="Pfam" id="PF24758">
    <property type="entry name" value="LRR_At5g56370"/>
    <property type="match status" value="2"/>
</dbReference>
<dbReference type="PANTHER" id="PTHR31900">
    <property type="entry name" value="F-BOX/RNI SUPERFAMILY PROTEIN-RELATED"/>
    <property type="match status" value="1"/>
</dbReference>
<dbReference type="EMBL" id="JABFAF010269480">
    <property type="protein sequence ID" value="MBA0877821.1"/>
    <property type="molecule type" value="Genomic_DNA"/>
</dbReference>
<dbReference type="SMART" id="SM00256">
    <property type="entry name" value="FBOX"/>
    <property type="match status" value="2"/>
</dbReference>
<dbReference type="InterPro" id="IPR036047">
    <property type="entry name" value="F-box-like_dom_sf"/>
</dbReference>
<sequence>MAMYVEDRISNFPDHIRCHILSFLPIQEAVRASIISTKWRNLFASISTVDFDTYLLCGLTDRNVDSFKNFVDRLLKFPDQLSLDCFRLRADEIASWNDGDHDFDVSGWICAAVCRGVKEIDLYLDHFCHTLPALLFTCHSLRTLTLVAKDSKIFEVPSEVCLRNLKTLCITNSVLVGDSLNRLISNCHVLEDLAFDECSVANAREINIQIPSLKSLYLDFFFSIGDSNYVVVINAPNLVYFRYDSVIVKGYNLSNMKSLQKAEIYIWFDSSNYETSAIHLFQGICNVRSLRLTIHEVIPLTSRFPILHNLIEFEFFGKEIWLVEFLHCAPNLKTLTVLLQDVAGTRWNIDPPSCLSFHLKKIKILDYTTDMIEIVRYLLDNSKVLEKLIIKVMLPHISYLTMNMSANGKSWLMDIDRISNFPDHIRCHILSFLPIKEAVRTSIISTKWRYLFASISTVVFDTYLLCGLTDRNVDSFKNFVDRLLKFPDQLSLDCFRLSGDEIASWNDGDHDFDVSGWICGAVCRGVKEIDLYFDNFCHTLPALLFTCDSLLTLTLTAKGSKIFEVPSEVCLRNLKTLCITNSVLVGDSLNRLISNCHVLEDLTFDECSVAYAREINIQIPSLKSLYLDFFFPIGALNYVVVINAPNLVYFRYDSIVVKGYSLSNMKSLEKAEICIWFDSSNYETSATHLFQGICNVRSLRLNIHEVIPLTSRFPILHNLIEFEFFGKETWLVEFLHCAPNLKTLTVLLQDVAGTRWNIEAPSCLSFHLKKIKISDYTTDMIEIVRYLLDNSMVLEKLIIRVNAMNATRASKARSQLLPLLKSSKKGLIVIL</sequence>
<evidence type="ECO:0000313" key="2">
    <source>
        <dbReference type="EMBL" id="MBA0877821.1"/>
    </source>
</evidence>
<dbReference type="Gene3D" id="3.80.10.10">
    <property type="entry name" value="Ribonuclease Inhibitor"/>
    <property type="match status" value="2"/>
</dbReference>
<dbReference type="InterPro" id="IPR006566">
    <property type="entry name" value="FBD"/>
</dbReference>
<keyword evidence="3" id="KW-1185">Reference proteome</keyword>
<dbReference type="InterPro" id="IPR032675">
    <property type="entry name" value="LRR_dom_sf"/>
</dbReference>
<evidence type="ECO:0000313" key="3">
    <source>
        <dbReference type="Proteomes" id="UP000593576"/>
    </source>
</evidence>